<dbReference type="eggNOG" id="COG1361">
    <property type="taxonomic scope" value="Bacteria"/>
</dbReference>
<dbReference type="Proteomes" id="UP000029444">
    <property type="component" value="Unassembled WGS sequence"/>
</dbReference>
<dbReference type="NCBIfam" id="TIGR01451">
    <property type="entry name" value="B_ant_repeat"/>
    <property type="match status" value="2"/>
</dbReference>
<feature type="domain" description="DUF11" evidence="2">
    <location>
        <begin position="817"/>
        <end position="927"/>
    </location>
</feature>
<comment type="caution">
    <text evidence="3">The sequence shown here is derived from an EMBL/GenBank/DDBJ whole genome shotgun (WGS) entry which is preliminary data.</text>
</comment>
<reference evidence="3 4" key="1">
    <citation type="submission" date="2012-09" db="EMBL/GenBank/DDBJ databases">
        <title>Genome Sequence of alkane-degrading Bacterium Alcanivorax sp. 19-m-6.</title>
        <authorList>
            <person name="Lai Q."/>
            <person name="Shao Z."/>
        </authorList>
    </citation>
    <scope>NUCLEOTIDE SEQUENCE [LARGE SCALE GENOMIC DNA]</scope>
    <source>
        <strain evidence="3 4">19-m-6</strain>
    </source>
</reference>
<feature type="signal peptide" evidence="1">
    <location>
        <begin position="1"/>
        <end position="19"/>
    </location>
</feature>
<protein>
    <recommendedName>
        <fullName evidence="2">DUF11 domain-containing protein</fullName>
    </recommendedName>
</protein>
<evidence type="ECO:0000259" key="2">
    <source>
        <dbReference type="Pfam" id="PF01345"/>
    </source>
</evidence>
<dbReference type="Pfam" id="PF01345">
    <property type="entry name" value="DUF11"/>
    <property type="match status" value="2"/>
</dbReference>
<sequence>MLQALLALFLVAFSSGVLAASFSVSDFAVPGSDPLDVYSCELDGPGDLANNGQPFGPSDQLSIDRSCVIKNFTCDDPLNSTLNFASHVPGTLIIFENVCYGGNFACANVEGSAFVWAVNGSDFSSVKPGCQDLIIPVEKIDKNATDLSDNPITSVSVGVPFRYTLDVPILFDPVSGTVIPGYGSLNDLGNIKIEDDMLPGTLGVDLELLNVTVSSDTFGPMTENVDYTLDPASPPGKPNAPGFITIEIINPDPLPPGDQIHIAIDVMLTDDPLNNVGKIFTNVAEWEFSRYIDGTLYDPLPGENGTAQLLSISQPDLQVEKTTTASAVNFSDMPEYSIFVQNIGGAPAWNIVVEDQIPLEMRDFDPTTSLTVTLAGNLLDPSDYDLTYTTAGPNDGLLEIELLDSAGALNANEILRIDYTSQLDQPGGSNEPGNGAVLTNVAAATLWYNDISTNGNRVEYTGSRTDGTVGTDDNQDAASVTAALTGYYFEKTVSNVTSGISPAFTAIPGDRLRYRVRLFNLDQEIYNVTITDQLDPTRFDVSSATVDAATCPVGATVCAFDGAGLLTVSGAIDVAPSSAQQSIAIEFEVDLLDTLVNGDVASNQADMSAEDDLANPVTASSDDPNVNGVVNQADPLAPPSDPTNISIISPGPLLKQGPVGLTEAPIGEIFEYTFTVPQTAVAAPLYDVQVQDALPAALEPTTMLATATIIDGAGVPTGTSYNLTVTDTGSGYLLSENVTGLDLGANERAQITLEVQVANILANQDGVSFSNTATYSYARINGAAQSDPAGTQSTTAPITIVEPAVTATKSAVNLDGNTPAQGGDTLEYTITLSSNGTSTAFDTSIFDTLPAGVNYVPGSAEILLNATTTQVDPDVTAGVLTWGALNGDGSLDIPVSQDLVLTYQVVINGASTGDLINQVDVQWQSQDGAVDGERNGADAPDAAGLNNYFTSTSSTLAYADNTTFAKSVQSDTWNDGGVLSTDLDSLVRVGDQLTYALTLSLREGLTEAVTVADTLPAGLEVVSVNYINDANITFTPASEPLAGDRGAISWLLGDITNTPDADDTNDTLVIELVAEVLANDPDTLVQLDTQVINNSAELNYTGAAAPLPSGDIPATVNQPVMSDISKVDTVGGRTGAGTNADPYQVDLSADTMQFQLETCNNGDAPAYNLTISDTLVSQFDHTDLAVSPVVQLGGAPLTATTDYAYTAPAARGDAFSIVFNDGVAVNPGQCVQVDYSVGFNTDVSTTTPWSNNASLDSYWSLPASTGQQYAGTTAQVWMINASANPLPVKAVLGQADGEVVVGEQVVFTVTVPADNIVRDNVTVTDVLPDALILDDATVSIAGAAAVPAVNSGTSQTPVFNIGTLQAGEDALITLTTHVANSVNANNGDTIVNEASYVYDGQATPLVSIPTAPLTIVEPLLAIAKSAVNQTNPGNPAAGGDVIEYTLTMENTGTSMAFDSNVTDTLPAGLT</sequence>
<gene>
    <name evidence="3" type="ORF">Y5S_01706</name>
</gene>
<dbReference type="InterPro" id="IPR051172">
    <property type="entry name" value="Chlamydia_OmcB"/>
</dbReference>
<evidence type="ECO:0000313" key="4">
    <source>
        <dbReference type="Proteomes" id="UP000029444"/>
    </source>
</evidence>
<organism evidence="3 4">
    <name type="scientific">Alcanivorax nanhaiticus</name>
    <dbReference type="NCBI Taxonomy" id="1177154"/>
    <lineage>
        <taxon>Bacteria</taxon>
        <taxon>Pseudomonadati</taxon>
        <taxon>Pseudomonadota</taxon>
        <taxon>Gammaproteobacteria</taxon>
        <taxon>Oceanospirillales</taxon>
        <taxon>Alcanivoracaceae</taxon>
        <taxon>Alcanivorax</taxon>
    </lineage>
</organism>
<name>A0A095TQY3_9GAMM</name>
<dbReference type="Gene3D" id="2.60.40.740">
    <property type="match status" value="2"/>
</dbReference>
<dbReference type="PANTHER" id="PTHR34819">
    <property type="entry name" value="LARGE CYSTEINE-RICH PERIPLASMIC PROTEIN OMCB"/>
    <property type="match status" value="1"/>
</dbReference>
<dbReference type="EMBL" id="ARXV01000006">
    <property type="protein sequence ID" value="KGD64798.1"/>
    <property type="molecule type" value="Genomic_DNA"/>
</dbReference>
<dbReference type="InterPro" id="IPR001434">
    <property type="entry name" value="OmcB-like_DUF11"/>
</dbReference>
<evidence type="ECO:0000256" key="1">
    <source>
        <dbReference type="SAM" id="SignalP"/>
    </source>
</evidence>
<dbReference type="PANTHER" id="PTHR34819:SF3">
    <property type="entry name" value="CELL SURFACE PROTEIN"/>
    <property type="match status" value="1"/>
</dbReference>
<proteinExistence type="predicted"/>
<dbReference type="RefSeq" id="WP_035232263.1">
    <property type="nucleotide sequence ID" value="NZ_ARXV01000006.1"/>
</dbReference>
<feature type="domain" description="DUF11" evidence="2">
    <location>
        <begin position="1297"/>
        <end position="1396"/>
    </location>
</feature>
<feature type="non-terminal residue" evidence="3">
    <location>
        <position position="1470"/>
    </location>
</feature>
<accession>A0A095TQY3</accession>
<feature type="chain" id="PRO_5001918457" description="DUF11 domain-containing protein" evidence="1">
    <location>
        <begin position="20"/>
        <end position="1470"/>
    </location>
</feature>
<keyword evidence="4" id="KW-1185">Reference proteome</keyword>
<keyword evidence="1" id="KW-0732">Signal</keyword>
<dbReference type="STRING" id="1177154.Y5S_01706"/>
<dbReference type="InterPro" id="IPR047589">
    <property type="entry name" value="DUF11_rpt"/>
</dbReference>
<evidence type="ECO:0000313" key="3">
    <source>
        <dbReference type="EMBL" id="KGD64798.1"/>
    </source>
</evidence>